<evidence type="ECO:0000313" key="3">
    <source>
        <dbReference type="EMBL" id="NID11680.1"/>
    </source>
</evidence>
<keyword evidence="4" id="KW-1185">Reference proteome</keyword>
<reference evidence="4" key="2">
    <citation type="submission" date="2023-07" db="EMBL/GenBank/DDBJ databases">
        <authorList>
            <person name="Jung D.-H."/>
        </authorList>
    </citation>
    <scope>NUCLEOTIDE SEQUENCE [LARGE SCALE GENOMIC DNA]</scope>
    <source>
        <strain evidence="4">JA-25</strain>
    </source>
</reference>
<evidence type="ECO:0000256" key="1">
    <source>
        <dbReference type="SAM" id="MobiDB-lite"/>
    </source>
</evidence>
<accession>A0ABX0QGY6</accession>
<comment type="caution">
    <text evidence="3">The sequence shown here is derived from an EMBL/GenBank/DDBJ whole genome shotgun (WGS) entry which is preliminary data.</text>
</comment>
<organism evidence="3 4">
    <name type="scientific">Fibrivirga algicola</name>
    <dbReference type="NCBI Taxonomy" id="2950420"/>
    <lineage>
        <taxon>Bacteria</taxon>
        <taxon>Pseudomonadati</taxon>
        <taxon>Bacteroidota</taxon>
        <taxon>Cytophagia</taxon>
        <taxon>Cytophagales</taxon>
        <taxon>Spirosomataceae</taxon>
        <taxon>Fibrivirga</taxon>
    </lineage>
</organism>
<protein>
    <submittedName>
        <fullName evidence="3">T9SS C-terminal target domain-containing protein</fullName>
    </submittedName>
</protein>
<evidence type="ECO:0000313" key="4">
    <source>
        <dbReference type="Proteomes" id="UP000606008"/>
    </source>
</evidence>
<keyword evidence="2" id="KW-0732">Signal</keyword>
<reference evidence="4" key="1">
    <citation type="submission" date="2019-09" db="EMBL/GenBank/DDBJ databases">
        <authorList>
            <person name="Jung D.-H."/>
        </authorList>
    </citation>
    <scope>NUCLEOTIDE SEQUENCE [LARGE SCALE GENOMIC DNA]</scope>
    <source>
        <strain evidence="4">JA-25</strain>
    </source>
</reference>
<dbReference type="EMBL" id="WAEL01000005">
    <property type="protein sequence ID" value="NID11680.1"/>
    <property type="molecule type" value="Genomic_DNA"/>
</dbReference>
<gene>
    <name evidence="3" type="ORF">F7231_16020</name>
</gene>
<name>A0ABX0QGY6_9BACT</name>
<feature type="signal peptide" evidence="2">
    <location>
        <begin position="1"/>
        <end position="24"/>
    </location>
</feature>
<feature type="region of interest" description="Disordered" evidence="1">
    <location>
        <begin position="132"/>
        <end position="154"/>
    </location>
</feature>
<sequence length="336" mass="37281">MKKTVNTLLQFVLGTCLTTGTVLAQTPAPAKTSGEMRLKVTERNGNELREIERTYRLDGMTDAKRDAIVNKLIDSLRATRKGKDSQISVTIEDERGTDRIRFNNRNGATQDAVGGIQVMPGPGSRVRGYTYSTPRTPGAPATPRTPRTPKSPDVVIAPRDFEIDGTFTFDDDSLGGRRTRVFRFDRRNLDSMAKNMKEFGYRVEREFAPLADRLSRVQGLRGLDERLAMPFETWSRAGGGTQASTIRGLDAYPSNPDKFMLNVRFTAPGKGDALIVVTNPKGKEVARRELKDFTGEFVGQIDLGRKAEGVFFVTVTQNEDGAVRRVVLKKDEATTK</sequence>
<feature type="chain" id="PRO_5045145964" evidence="2">
    <location>
        <begin position="25"/>
        <end position="336"/>
    </location>
</feature>
<feature type="compositionally biased region" description="Low complexity" evidence="1">
    <location>
        <begin position="133"/>
        <end position="145"/>
    </location>
</feature>
<proteinExistence type="predicted"/>
<dbReference type="RefSeq" id="WP_166692635.1">
    <property type="nucleotide sequence ID" value="NZ_WAEL01000005.1"/>
</dbReference>
<dbReference type="Proteomes" id="UP000606008">
    <property type="component" value="Unassembled WGS sequence"/>
</dbReference>
<evidence type="ECO:0000256" key="2">
    <source>
        <dbReference type="SAM" id="SignalP"/>
    </source>
</evidence>